<dbReference type="EMBL" id="AQFT01000141">
    <property type="protein sequence ID" value="EMZ20595.1"/>
    <property type="molecule type" value="Genomic_DNA"/>
</dbReference>
<keyword evidence="1" id="KW-0472">Membrane</keyword>
<gene>
    <name evidence="2" type="ORF">C823_04893</name>
</gene>
<reference evidence="2 3" key="1">
    <citation type="journal article" date="2014" name="Genome Announc.">
        <title>Draft genome sequences of the altered schaedler flora, a defined bacterial community from gnotobiotic mice.</title>
        <authorList>
            <person name="Wannemuehler M.J."/>
            <person name="Overstreet A.M."/>
            <person name="Ward D.V."/>
            <person name="Phillips G.J."/>
        </authorList>
    </citation>
    <scope>NUCLEOTIDE SEQUENCE [LARGE SCALE GENOMIC DNA]</scope>
    <source>
        <strain evidence="2 3">ASF492</strain>
    </source>
</reference>
<dbReference type="STRING" id="1235802.C823_04893"/>
<feature type="transmembrane region" description="Helical" evidence="1">
    <location>
        <begin position="21"/>
        <end position="37"/>
    </location>
</feature>
<evidence type="ECO:0000313" key="3">
    <source>
        <dbReference type="Proteomes" id="UP000012589"/>
    </source>
</evidence>
<dbReference type="PATRIC" id="fig|1235802.3.peg.5151"/>
<comment type="caution">
    <text evidence="2">The sequence shown here is derived from an EMBL/GenBank/DDBJ whole genome shotgun (WGS) entry which is preliminary data.</text>
</comment>
<evidence type="ECO:0000313" key="2">
    <source>
        <dbReference type="EMBL" id="EMZ20595.1"/>
    </source>
</evidence>
<accession>N2A3F2</accession>
<dbReference type="HOGENOM" id="CLU_3152950_0_0_9"/>
<sequence>MKKSELTMFYERVKCDDGSSLIIRNGCVIGAVTYLFISNSMQGHEIFI</sequence>
<name>N2A3F2_9FIRM</name>
<dbReference type="Proteomes" id="UP000012589">
    <property type="component" value="Unassembled WGS sequence"/>
</dbReference>
<evidence type="ECO:0000256" key="1">
    <source>
        <dbReference type="SAM" id="Phobius"/>
    </source>
</evidence>
<protein>
    <submittedName>
        <fullName evidence="2">Uncharacterized protein</fullName>
    </submittedName>
</protein>
<dbReference type="AlphaFoldDB" id="N2A3F2"/>
<organism evidence="2 3">
    <name type="scientific">Eubacterium plexicaudatum ASF492</name>
    <dbReference type="NCBI Taxonomy" id="1235802"/>
    <lineage>
        <taxon>Bacteria</taxon>
        <taxon>Bacillati</taxon>
        <taxon>Bacillota</taxon>
        <taxon>Clostridia</taxon>
        <taxon>Eubacteriales</taxon>
        <taxon>Eubacteriaceae</taxon>
        <taxon>Eubacterium</taxon>
    </lineage>
</organism>
<keyword evidence="1" id="KW-0812">Transmembrane</keyword>
<proteinExistence type="predicted"/>
<keyword evidence="3" id="KW-1185">Reference proteome</keyword>
<keyword evidence="1" id="KW-1133">Transmembrane helix</keyword>